<dbReference type="SUPFAM" id="SSF49899">
    <property type="entry name" value="Concanavalin A-like lectins/glucanases"/>
    <property type="match status" value="1"/>
</dbReference>
<gene>
    <name evidence="2" type="ORF">EE52_0210605</name>
</gene>
<dbReference type="InterPro" id="IPR013320">
    <property type="entry name" value="ConA-like_dom_sf"/>
</dbReference>
<dbReference type="Gene3D" id="2.60.120.200">
    <property type="match status" value="1"/>
</dbReference>
<evidence type="ECO:0000313" key="2">
    <source>
        <dbReference type="EMBL" id="KFX74672.1"/>
    </source>
</evidence>
<feature type="region of interest" description="Disordered" evidence="1">
    <location>
        <begin position="985"/>
        <end position="1006"/>
    </location>
</feature>
<evidence type="ECO:0000256" key="1">
    <source>
        <dbReference type="SAM" id="MobiDB-lite"/>
    </source>
</evidence>
<proteinExistence type="predicted"/>
<feature type="compositionally biased region" description="Basic and acidic residues" evidence="1">
    <location>
        <begin position="985"/>
        <end position="994"/>
    </location>
</feature>
<dbReference type="EMBL" id="JMZZ02000108">
    <property type="protein sequence ID" value="KFX74672.1"/>
    <property type="molecule type" value="Genomic_DNA"/>
</dbReference>
<sequence length="1801" mass="199771">MGTLEIIRRNGEKVRLFSKEPFCTLKSAAQNSSLMGDDNVQLSIVSSELLNLGKGDKIIVEGEEYTIRTKVNREMLSDNHYVHDATFYGVMYELMKSLYRNTDANGKSSKSTFDLTYNIRDFVKVLIYNVSRDYPGLWAFDEANCPDTEPRTISFARNNCLQVLQMLCSDREFDLEFLITQKDGVRTIHIGKFGAKVVPPGGNAFFEWGKGNGLYKLKEQKVDDKTIITRLWVEGGTTNIRSDYRDYSERLQLPFPVRLNKKEHKLWDGTIVPPQSEYIGISDDNKRYLEDGDLRDALGSDEDAVTYDNIFPKRTGTVTALVVDDINSFIDDTMDFDLNEKDDKGTKYLINEVSAKITFISGKLAGQQFELAQKGGYDHATKRFTLIPFTDNRGLTIPTTESEAYRITEGDTYKITDIHLPKSYEDDAEEDLWYAGYNEFKPRTQARAQYQLTFERSYFLNALPSDSETTVFHVGNYVPVKDERFGIEKNIRIQKVTKNLLVEHDYTLTLSDITAISPITQTVVDVGRHETIIENNRLRDLTKARRGWRTTEELRTMVYDTDGYFDPENIKPNSIDTNMLTVGSKSQQFVLIDVILQANVNGISNRFDASAGVLAHLTIDDEIIKHWNMAAGSFTLSSPKGYYVFAKCSKKSTDGIWYVTQEQLKVEPTEDPNNYYFQVGILGSVHSDDDFRDFTTTYGFTRINGNTITTGKIITSDKECYLDLDGNKFRIGDSSSSIDWNVTAKRQLTLHNVRLLSDSGDTSHIGVFRGTYNPKYVYYAGDEVTYTANGETCTYRYTNPTPSMGNLPTNSVYWSVVAKGSTGDKGESGLSVFYTYNDSETKPATPTGDGSTGGWHRTSSENVVWMSIKNAKTDTEGAWGIPFRVRGADGTSINIKGSKDNVSQLPTVGNSEGDAYLIGGNLYIWDGTNWKDVGVIKGEDGKSSYLHKKYSDDGGKTFTAGNGETPGRWLGLYVDMIPTDSDKPSAYKWSDTKGQDGTPGLPGEDGRTPYFHIKYSDNGGMSFTANNGEEPGDYIGQYTDYVQKDSDNPMDYTWALIKGESGTGGTDAGAGEYYEYRYAKNGSTLVPPDLDVNSSNPTGWSTEMPKVGALEYIWCTMAKKSGLADRTKFHLPIEANDTSSIADISGNGYNGVLGGGTVVKDGTRYALNLSGGMESRIPYDLPFGESFTLCFWMKSDQNQVKWMLNGYNGRHYVEKSIAITPNTWFHLAFRFNDRTVTVFKNGEQLHSGSVNIMAVGFAIYDDDVFGSAVYFDDIRLLMGALPVNDIASVMNGKADLMIQKWSTPIRVNPYDGEDGKPGVSVTLADVEYAQSTSNSVAPTTGWQTTAPTWINGRYIWSRTKVSYSDNTTTYTKAVCITGGKGSTGDSGVGVSSIIEQYYLSSSATSLLNGSWSTTRPTWKDKWYIWTRSVITYTNGTSDTTAAICVTGSKGDKGEDGKPGDKGEKGDSPVLVYRGIYDSSKTYYGNSKRLDAVKYNNQYYIARIDAGTFTGFVPTNTGKWNTFGAQFETIATNLLLAEGANIGDWFIKGGKIVSTMGDGNRIELDASMARIYIESSSGGGDYALVDFGAKMTIDANRGIFETRAKNAPNYSNAVSYMSPTGIFSNMAGTDGMPASSGYTHRGAIVGLGFANVPARTWDINAVDTIVAGVYGRASNSGTAPAFGGFFYDLFAGGLIFGRKCITGTSNNTWYLNREDTVVIGYTSAASVVYLPASPKEGQVIFVKQWWRGYMRFRPRSGYLIYDDTSVNDYYDFVEGQGGMFVYTVGYVDGVKKQAWLVSRWKY</sequence>
<name>A0A0I9S9P7_BACFG</name>
<dbReference type="PATRIC" id="fig|817.53.peg.2193"/>
<protein>
    <submittedName>
        <fullName evidence="2">Acetylmuramoyl-L-alanine amidase</fullName>
    </submittedName>
</protein>
<dbReference type="GO" id="GO:0004553">
    <property type="term" value="F:hydrolase activity, hydrolyzing O-glycosyl compounds"/>
    <property type="evidence" value="ECO:0007669"/>
    <property type="project" value="UniProtKB-ARBA"/>
</dbReference>
<dbReference type="GO" id="GO:0005975">
    <property type="term" value="P:carbohydrate metabolic process"/>
    <property type="evidence" value="ECO:0007669"/>
    <property type="project" value="UniProtKB-ARBA"/>
</dbReference>
<dbReference type="RefSeq" id="WP_044300307.1">
    <property type="nucleotide sequence ID" value="NZ_CP036542.1"/>
</dbReference>
<dbReference type="GeneID" id="61676465"/>
<reference evidence="2" key="2">
    <citation type="submission" date="2014-07" db="EMBL/GenBank/DDBJ databases">
        <title>Genetics and epidemiology of antimicrobial resistance in B. fragilis group.</title>
        <authorList>
            <person name="Sydenham T.V."/>
            <person name="Hasman H."/>
            <person name="Kemp M."/>
            <person name="Justesen U.S."/>
        </authorList>
    </citation>
    <scope>NUCLEOTIDE SEQUENCE [LARGE SCALE GENOMIC DNA]</scope>
    <source>
        <strain evidence="2">DCMOUH0018B</strain>
    </source>
</reference>
<feature type="region of interest" description="Disordered" evidence="1">
    <location>
        <begin position="1447"/>
        <end position="1466"/>
    </location>
</feature>
<accession>A0A0I9S9P7</accession>
<feature type="compositionally biased region" description="Basic and acidic residues" evidence="1">
    <location>
        <begin position="1449"/>
        <end position="1466"/>
    </location>
</feature>
<comment type="caution">
    <text evidence="2">The sequence shown here is derived from an EMBL/GenBank/DDBJ whole genome shotgun (WGS) entry which is preliminary data.</text>
</comment>
<organism evidence="2">
    <name type="scientific">Bacteroides fragilis</name>
    <dbReference type="NCBI Taxonomy" id="817"/>
    <lineage>
        <taxon>Bacteria</taxon>
        <taxon>Pseudomonadati</taxon>
        <taxon>Bacteroidota</taxon>
        <taxon>Bacteroidia</taxon>
        <taxon>Bacteroidales</taxon>
        <taxon>Bacteroidaceae</taxon>
        <taxon>Bacteroides</taxon>
    </lineage>
</organism>
<reference evidence="2" key="1">
    <citation type="book" date="2014" name="THE 24TH EUROPEAN CONGRESS OF CLINICAL MICROBIOLOGY AND INFECTIOUS DISEASES" publisher="ECCMID 2014" city="Barcelona, Spain">
        <title>Identification of resistance genes in three multidrug-resistant Bacteroides fragilis isolates by whole genome sequencing.</title>
        <editorList>
            <person name="Unknown"/>
            <person name="A."/>
        </editorList>
        <authorList>
            <person name="Sydenham T.V."/>
            <person name="Hasman H."/>
            <person name="Wang M."/>
            <person name="Soki J."/>
            <person name="Nagy E."/>
            <person name="Justesen U.S."/>
        </authorList>
    </citation>
    <scope>NUCLEOTIDE SEQUENCE</scope>
    <source>
        <strain evidence="2">DCMOUH0018B</strain>
    </source>
</reference>